<evidence type="ECO:0000256" key="6">
    <source>
        <dbReference type="ARBA" id="ARBA00022840"/>
    </source>
</evidence>
<evidence type="ECO:0000259" key="11">
    <source>
        <dbReference type="Pfam" id="PF13089"/>
    </source>
</evidence>
<keyword evidence="1 8" id="KW-0597">Phosphoprotein</keyword>
<dbReference type="EC" id="2.7.4.1" evidence="8 9"/>
<dbReference type="InterPro" id="IPR036832">
    <property type="entry name" value="PPK_N_dom_sf"/>
</dbReference>
<evidence type="ECO:0000259" key="13">
    <source>
        <dbReference type="Pfam" id="PF17941"/>
    </source>
</evidence>
<comment type="PTM">
    <text evidence="8 9">An intermediate of this reaction is the autophosphorylated ppk in which a phosphate is covalently linked to a histidine residue through a N-P bond.</text>
</comment>
<evidence type="ECO:0000313" key="15">
    <source>
        <dbReference type="Proteomes" id="UP000683246"/>
    </source>
</evidence>
<dbReference type="GO" id="GO:0009358">
    <property type="term" value="C:polyphosphate kinase complex"/>
    <property type="evidence" value="ECO:0007669"/>
    <property type="project" value="InterPro"/>
</dbReference>
<dbReference type="EMBL" id="CP058649">
    <property type="protein sequence ID" value="QUI21549.1"/>
    <property type="molecule type" value="Genomic_DNA"/>
</dbReference>
<dbReference type="SUPFAM" id="SSF140356">
    <property type="entry name" value="PPK N-terminal domain-like"/>
    <property type="match status" value="1"/>
</dbReference>
<dbReference type="Gene3D" id="3.30.870.10">
    <property type="entry name" value="Endonuclease Chain A"/>
    <property type="match status" value="2"/>
</dbReference>
<feature type="binding site" evidence="8">
    <location>
        <position position="374"/>
    </location>
    <ligand>
        <name>Mg(2+)</name>
        <dbReference type="ChEBI" id="CHEBI:18420"/>
    </ligand>
</feature>
<dbReference type="NCBIfam" id="NF003921">
    <property type="entry name" value="PRK05443.2-2"/>
    <property type="match status" value="1"/>
</dbReference>
<evidence type="ECO:0000256" key="2">
    <source>
        <dbReference type="ARBA" id="ARBA00022679"/>
    </source>
</evidence>
<dbReference type="GO" id="GO:0046872">
    <property type="term" value="F:metal ion binding"/>
    <property type="evidence" value="ECO:0007669"/>
    <property type="project" value="UniProtKB-KW"/>
</dbReference>
<name>A0A8J8MH90_9FIRM</name>
<feature type="domain" description="Polyphosphate kinase middle" evidence="10">
    <location>
        <begin position="125"/>
        <end position="303"/>
    </location>
</feature>
<dbReference type="Pfam" id="PF13089">
    <property type="entry name" value="PP_kinase_N"/>
    <property type="match status" value="1"/>
</dbReference>
<evidence type="ECO:0000256" key="5">
    <source>
        <dbReference type="ARBA" id="ARBA00022777"/>
    </source>
</evidence>
<evidence type="ECO:0000313" key="14">
    <source>
        <dbReference type="EMBL" id="QUI21549.1"/>
    </source>
</evidence>
<reference evidence="14" key="1">
    <citation type="submission" date="2020-07" db="EMBL/GenBank/DDBJ databases">
        <title>Vallitalea pronyensis genome.</title>
        <authorList>
            <person name="Postec A."/>
        </authorList>
    </citation>
    <scope>NUCLEOTIDE SEQUENCE</scope>
    <source>
        <strain evidence="14">FatNI3</strain>
    </source>
</reference>
<comment type="cofactor">
    <cofactor evidence="8">
        <name>Mg(2+)</name>
        <dbReference type="ChEBI" id="CHEBI:18420"/>
    </cofactor>
</comment>
<evidence type="ECO:0000256" key="7">
    <source>
        <dbReference type="ARBA" id="ARBA00022842"/>
    </source>
</evidence>
<dbReference type="Pfam" id="PF02503">
    <property type="entry name" value="PP_kinase"/>
    <property type="match status" value="1"/>
</dbReference>
<evidence type="ECO:0000256" key="4">
    <source>
        <dbReference type="ARBA" id="ARBA00022741"/>
    </source>
</evidence>
<evidence type="ECO:0000259" key="10">
    <source>
        <dbReference type="Pfam" id="PF02503"/>
    </source>
</evidence>
<evidence type="ECO:0000256" key="3">
    <source>
        <dbReference type="ARBA" id="ARBA00022723"/>
    </source>
</evidence>
<feature type="active site" description="Phosphohistidine intermediate" evidence="8">
    <location>
        <position position="434"/>
    </location>
</feature>
<feature type="binding site" evidence="8">
    <location>
        <position position="563"/>
    </location>
    <ligand>
        <name>ATP</name>
        <dbReference type="ChEBI" id="CHEBI:30616"/>
    </ligand>
</feature>
<dbReference type="InterPro" id="IPR025198">
    <property type="entry name" value="PPK_N_dom"/>
</dbReference>
<feature type="domain" description="Polyphosphate kinase N-terminal" evidence="11">
    <location>
        <begin position="12"/>
        <end position="116"/>
    </location>
</feature>
<dbReference type="Proteomes" id="UP000683246">
    <property type="component" value="Chromosome"/>
</dbReference>
<dbReference type="Gene3D" id="3.30.1840.10">
    <property type="entry name" value="Polyphosphate kinase middle domain"/>
    <property type="match status" value="1"/>
</dbReference>
<protein>
    <recommendedName>
        <fullName evidence="8 9">Polyphosphate kinase</fullName>
        <ecNumber evidence="8 9">2.7.4.1</ecNumber>
    </recommendedName>
    <alternativeName>
        <fullName evidence="8">ATP-polyphosphate phosphotransferase</fullName>
    </alternativeName>
    <alternativeName>
        <fullName evidence="8">Polyphosphoric acid kinase</fullName>
    </alternativeName>
</protein>
<dbReference type="PANTHER" id="PTHR30218:SF0">
    <property type="entry name" value="POLYPHOSPHATE KINASE"/>
    <property type="match status" value="1"/>
</dbReference>
<keyword evidence="3 8" id="KW-0479">Metal-binding</keyword>
<feature type="binding site" evidence="8">
    <location>
        <position position="591"/>
    </location>
    <ligand>
        <name>ATP</name>
        <dbReference type="ChEBI" id="CHEBI:30616"/>
    </ligand>
</feature>
<dbReference type="PANTHER" id="PTHR30218">
    <property type="entry name" value="POLYPHOSPHATE KINASE"/>
    <property type="match status" value="1"/>
</dbReference>
<dbReference type="Pfam" id="PF13090">
    <property type="entry name" value="PP_kinase_C"/>
    <property type="match status" value="1"/>
</dbReference>
<keyword evidence="6 8" id="KW-0067">ATP-binding</keyword>
<feature type="binding site" evidence="8">
    <location>
        <position position="49"/>
    </location>
    <ligand>
        <name>ATP</name>
        <dbReference type="ChEBI" id="CHEBI:30616"/>
    </ligand>
</feature>
<dbReference type="RefSeq" id="WP_212697019.1">
    <property type="nucleotide sequence ID" value="NZ_CP058649.1"/>
</dbReference>
<dbReference type="InterPro" id="IPR025200">
    <property type="entry name" value="PPK_C_dom2"/>
</dbReference>
<feature type="domain" description="Polyphosphate kinase C-terminal" evidence="13">
    <location>
        <begin position="330"/>
        <end position="495"/>
    </location>
</feature>
<dbReference type="InterPro" id="IPR003414">
    <property type="entry name" value="PP_kinase"/>
</dbReference>
<gene>
    <name evidence="8" type="primary">ppk</name>
    <name evidence="14" type="ORF">HZI73_04235</name>
</gene>
<dbReference type="NCBIfam" id="NF003918">
    <property type="entry name" value="PRK05443.1-2"/>
    <property type="match status" value="1"/>
</dbReference>
<comment type="catalytic activity">
    <reaction evidence="8 9">
        <text>[phosphate](n) + ATP = [phosphate](n+1) + ADP</text>
        <dbReference type="Rhea" id="RHEA:19573"/>
        <dbReference type="Rhea" id="RHEA-COMP:9859"/>
        <dbReference type="Rhea" id="RHEA-COMP:14280"/>
        <dbReference type="ChEBI" id="CHEBI:16838"/>
        <dbReference type="ChEBI" id="CHEBI:30616"/>
        <dbReference type="ChEBI" id="CHEBI:456216"/>
        <dbReference type="EC" id="2.7.4.1"/>
    </reaction>
</comment>
<dbReference type="CDD" id="cd09165">
    <property type="entry name" value="PLDc_PaPPK1_C1_like"/>
    <property type="match status" value="1"/>
</dbReference>
<feature type="binding site" evidence="8">
    <location>
        <position position="467"/>
    </location>
    <ligand>
        <name>ATP</name>
        <dbReference type="ChEBI" id="CHEBI:30616"/>
    </ligand>
</feature>
<dbReference type="KEGG" id="vpy:HZI73_04235"/>
<dbReference type="GO" id="GO:0008976">
    <property type="term" value="F:polyphosphate kinase activity"/>
    <property type="evidence" value="ECO:0007669"/>
    <property type="project" value="UniProtKB-UniRule"/>
</dbReference>
<dbReference type="NCBIfam" id="TIGR03705">
    <property type="entry name" value="poly_P_kin"/>
    <property type="match status" value="1"/>
</dbReference>
<keyword evidence="2 8" id="KW-0808">Transferase</keyword>
<sequence>MYKKYDDPSYFDNRELSWLEFNQRVLDEAMNNQNPLFERIKFLSIVSSNLDEFIMVRVASLKEQVNVGYEKKDIAGLTPKKQLDMIAKRTHELVEEQYNHYQHEIVPMFKKKNIHLIHIDALTNEQEDYLEDYFNEVIYPVLTPLAVDSSRPFPLILNKSLNVAILLERTGEEVFATVQVPSVLPRTIEIPNQGEKFKVFVMLEDVIRHFMQRLFVGYTALCAYPYRITRNADLSIDEQDADDLLIEVEKSVKKRKWGEAIRLEIDTTMDGRLLGILQSSLAIHDMDIYHIHGPLDLTFLMKLYDLKGFMKLKYEAYTPSTPRDLLGEENIFDRIRRRDIFMHHPYESFSPVVSLIKKAAKDSRVLAIKQTLYRVSGQSPIIKALAEAAESGKQVTVLVELKARFDEENNIQWARRLEKSGCHVIYGLVGLKTHAKVTLIVRMENNGIRRYIHLGTGNYNDMTAKHYTDMGILTCNEKVGADASAVFNTLSGYSEPPKLNKLIMAPNGLRKKCMELIEQEEKHALQGKKAKIVAKMNSLCDPEIMKALYKAASAGVEMELIIRGICGIKPDIKDISESITIRSIVGRYLEHSRIFYFYNDGHEDIYLSSADWMPRNFNRRVELFFPIEDERIKERLKHILIILLQDNVKAKLKTHNGDYIKIEQSGNHTMDSQDYFLNLAKKSVKSYAADSETEAFIPIRI</sequence>
<feature type="binding site" evidence="8">
    <location>
        <position position="404"/>
    </location>
    <ligand>
        <name>Mg(2+)</name>
        <dbReference type="ChEBI" id="CHEBI:18420"/>
    </ligand>
</feature>
<dbReference type="FunFam" id="3.30.870.10:FF:000001">
    <property type="entry name" value="Polyphosphate kinase"/>
    <property type="match status" value="1"/>
</dbReference>
<dbReference type="GO" id="GO:0005524">
    <property type="term" value="F:ATP binding"/>
    <property type="evidence" value="ECO:0007669"/>
    <property type="project" value="UniProtKB-KW"/>
</dbReference>
<dbReference type="Gene3D" id="1.20.58.310">
    <property type="entry name" value="Polyphosphate kinase N-terminal domain"/>
    <property type="match status" value="1"/>
</dbReference>
<keyword evidence="15" id="KW-1185">Reference proteome</keyword>
<accession>A0A8J8MH90</accession>
<proteinExistence type="inferred from homology"/>
<organism evidence="14 15">
    <name type="scientific">Vallitalea pronyensis</name>
    <dbReference type="NCBI Taxonomy" id="1348613"/>
    <lineage>
        <taxon>Bacteria</taxon>
        <taxon>Bacillati</taxon>
        <taxon>Bacillota</taxon>
        <taxon>Clostridia</taxon>
        <taxon>Lachnospirales</taxon>
        <taxon>Vallitaleaceae</taxon>
        <taxon>Vallitalea</taxon>
    </lineage>
</organism>
<keyword evidence="5 8" id="KW-0418">Kinase</keyword>
<dbReference type="NCBIfam" id="NF003917">
    <property type="entry name" value="PRK05443.1-1"/>
    <property type="match status" value="1"/>
</dbReference>
<dbReference type="PIRSF" id="PIRSF015589">
    <property type="entry name" value="PP_kinase"/>
    <property type="match status" value="1"/>
</dbReference>
<dbReference type="AlphaFoldDB" id="A0A8J8MH90"/>
<dbReference type="CDD" id="cd09168">
    <property type="entry name" value="PLDc_PaPPK1_C2_like"/>
    <property type="match status" value="1"/>
</dbReference>
<evidence type="ECO:0000256" key="8">
    <source>
        <dbReference type="HAMAP-Rule" id="MF_00347"/>
    </source>
</evidence>
<dbReference type="SUPFAM" id="SSF143724">
    <property type="entry name" value="PHP14-like"/>
    <property type="match status" value="1"/>
</dbReference>
<dbReference type="GO" id="GO:0006799">
    <property type="term" value="P:polyphosphate biosynthetic process"/>
    <property type="evidence" value="ECO:0007669"/>
    <property type="project" value="UniProtKB-UniRule"/>
</dbReference>
<evidence type="ECO:0000259" key="12">
    <source>
        <dbReference type="Pfam" id="PF13090"/>
    </source>
</evidence>
<dbReference type="Pfam" id="PF17941">
    <property type="entry name" value="PP_kinase_C_1"/>
    <property type="match status" value="1"/>
</dbReference>
<dbReference type="InterPro" id="IPR041108">
    <property type="entry name" value="PP_kinase_C_1"/>
</dbReference>
<dbReference type="NCBIfam" id="NF003920">
    <property type="entry name" value="PRK05443.2-1"/>
    <property type="match status" value="1"/>
</dbReference>
<dbReference type="SUPFAM" id="SSF56024">
    <property type="entry name" value="Phospholipase D/nuclease"/>
    <property type="match status" value="2"/>
</dbReference>
<feature type="domain" description="Polyphosphate kinase C-terminal" evidence="12">
    <location>
        <begin position="502"/>
        <end position="673"/>
    </location>
</feature>
<dbReference type="InterPro" id="IPR036830">
    <property type="entry name" value="PP_kinase_middle_dom_sf"/>
</dbReference>
<dbReference type="InterPro" id="IPR024953">
    <property type="entry name" value="PP_kinase_middle"/>
</dbReference>
<evidence type="ECO:0000256" key="1">
    <source>
        <dbReference type="ARBA" id="ARBA00022553"/>
    </source>
</evidence>
<keyword evidence="7 8" id="KW-0460">Magnesium</keyword>
<comment type="similarity">
    <text evidence="8 9">Belongs to the polyphosphate kinase 1 (PPK1) family.</text>
</comment>
<comment type="function">
    <text evidence="8 9">Catalyzes the reversible transfer of the terminal phosphate of ATP to form a long-chain polyphosphate (polyP).</text>
</comment>
<dbReference type="HAMAP" id="MF_00347">
    <property type="entry name" value="Polyphosphate_kinase"/>
    <property type="match status" value="1"/>
</dbReference>
<evidence type="ECO:0000256" key="9">
    <source>
        <dbReference type="RuleBase" id="RU003800"/>
    </source>
</evidence>
<keyword evidence="4 8" id="KW-0547">Nucleotide-binding</keyword>